<evidence type="ECO:0000313" key="3">
    <source>
        <dbReference type="Proteomes" id="UP000305675"/>
    </source>
</evidence>
<keyword evidence="1" id="KW-0812">Transmembrane</keyword>
<keyword evidence="1" id="KW-0472">Membrane</keyword>
<keyword evidence="3" id="KW-1185">Reference proteome</keyword>
<comment type="caution">
    <text evidence="2">The sequence shown here is derived from an EMBL/GenBank/DDBJ whole genome shotgun (WGS) entry which is preliminary data.</text>
</comment>
<dbReference type="Pfam" id="PF05751">
    <property type="entry name" value="FixH"/>
    <property type="match status" value="1"/>
</dbReference>
<sequence length="158" mass="18111">MKSAPWYKQFWPWFLIILPGSVVIASMVTIKIATDNPVSLVAEDYYKEGKAINQDLSRITLARNLGIVFEIKQQGDQLVFIQHGGQGNGEAIKVEFHHTTLAKHDQQMMLTQNGDGNYQMATDKVVEGKWQVMIDSFDGRWRLQQKLTLPLTESVWFR</sequence>
<feature type="transmembrane region" description="Helical" evidence="1">
    <location>
        <begin position="12"/>
        <end position="30"/>
    </location>
</feature>
<reference evidence="2 3" key="1">
    <citation type="submission" date="2019-04" db="EMBL/GenBank/DDBJ databases">
        <authorList>
            <person name="Hwang J.C."/>
        </authorList>
    </citation>
    <scope>NUCLEOTIDE SEQUENCE [LARGE SCALE GENOMIC DNA]</scope>
    <source>
        <strain evidence="2 3">IMCC35002</strain>
    </source>
</reference>
<organism evidence="2 3">
    <name type="scientific">Ferrimonas aestuarii</name>
    <dbReference type="NCBI Taxonomy" id="2569539"/>
    <lineage>
        <taxon>Bacteria</taxon>
        <taxon>Pseudomonadati</taxon>
        <taxon>Pseudomonadota</taxon>
        <taxon>Gammaproteobacteria</taxon>
        <taxon>Alteromonadales</taxon>
        <taxon>Ferrimonadaceae</taxon>
        <taxon>Ferrimonas</taxon>
    </lineage>
</organism>
<name>A0A4U1BS70_9GAMM</name>
<dbReference type="Proteomes" id="UP000305675">
    <property type="component" value="Unassembled WGS sequence"/>
</dbReference>
<dbReference type="EMBL" id="SWCJ01000002">
    <property type="protein sequence ID" value="TKB57446.1"/>
    <property type="molecule type" value="Genomic_DNA"/>
</dbReference>
<keyword evidence="1" id="KW-1133">Transmembrane helix</keyword>
<protein>
    <submittedName>
        <fullName evidence="2">Cytochrome C oxidase Cbb3</fullName>
    </submittedName>
</protein>
<evidence type="ECO:0000256" key="1">
    <source>
        <dbReference type="SAM" id="Phobius"/>
    </source>
</evidence>
<proteinExistence type="predicted"/>
<dbReference type="InterPro" id="IPR008620">
    <property type="entry name" value="FixH"/>
</dbReference>
<evidence type="ECO:0000313" key="2">
    <source>
        <dbReference type="EMBL" id="TKB57446.1"/>
    </source>
</evidence>
<accession>A0A4U1BS70</accession>
<dbReference type="RefSeq" id="WP_136862091.1">
    <property type="nucleotide sequence ID" value="NZ_SWCJ01000002.1"/>
</dbReference>
<dbReference type="AlphaFoldDB" id="A0A4U1BS70"/>
<dbReference type="OrthoDB" id="5295180at2"/>
<gene>
    <name evidence="2" type="ORF">FCL42_04015</name>
</gene>